<gene>
    <name evidence="8" type="primary">mreC</name>
    <name evidence="8" type="ORF">HUK82_13590</name>
</gene>
<evidence type="ECO:0000256" key="2">
    <source>
        <dbReference type="ARBA" id="ARBA00013855"/>
    </source>
</evidence>
<dbReference type="InterPro" id="IPR007221">
    <property type="entry name" value="MreC"/>
</dbReference>
<organism evidence="8 9">
    <name type="scientific">Ameyamaea chiangmaiensis</name>
    <dbReference type="NCBI Taxonomy" id="442969"/>
    <lineage>
        <taxon>Bacteria</taxon>
        <taxon>Pseudomonadati</taxon>
        <taxon>Pseudomonadota</taxon>
        <taxon>Alphaproteobacteria</taxon>
        <taxon>Acetobacterales</taxon>
        <taxon>Acetobacteraceae</taxon>
        <taxon>Ameyamaea</taxon>
    </lineage>
</organism>
<evidence type="ECO:0000313" key="9">
    <source>
        <dbReference type="Proteomes" id="UP000585665"/>
    </source>
</evidence>
<dbReference type="InterPro" id="IPR055342">
    <property type="entry name" value="MreC_beta-barrel_core"/>
</dbReference>
<evidence type="ECO:0000256" key="3">
    <source>
        <dbReference type="ARBA" id="ARBA00022960"/>
    </source>
</evidence>
<dbReference type="AlphaFoldDB" id="A0A850PAN6"/>
<dbReference type="InterPro" id="IPR042175">
    <property type="entry name" value="Cell/Rod_MreC_2"/>
</dbReference>
<proteinExistence type="inferred from homology"/>
<dbReference type="InterPro" id="IPR042177">
    <property type="entry name" value="Cell/Rod_1"/>
</dbReference>
<feature type="domain" description="Rod shape-determining protein MreC beta-barrel core" evidence="7">
    <location>
        <begin position="134"/>
        <end position="264"/>
    </location>
</feature>
<comment type="similarity">
    <text evidence="1 5">Belongs to the MreC family.</text>
</comment>
<dbReference type="GO" id="GO:0005886">
    <property type="term" value="C:plasma membrane"/>
    <property type="evidence" value="ECO:0007669"/>
    <property type="project" value="TreeGrafter"/>
</dbReference>
<dbReference type="PANTHER" id="PTHR34138">
    <property type="entry name" value="CELL SHAPE-DETERMINING PROTEIN MREC"/>
    <property type="match status" value="1"/>
</dbReference>
<accession>A0A850PAN6</accession>
<dbReference type="Gene3D" id="2.40.10.350">
    <property type="entry name" value="Rod shape-determining protein MreC, domain 2"/>
    <property type="match status" value="1"/>
</dbReference>
<name>A0A850PAN6_9PROT</name>
<comment type="function">
    <text evidence="5">Involved in formation and maintenance of cell shape.</text>
</comment>
<dbReference type="NCBIfam" id="NF010512">
    <property type="entry name" value="PRK13922.12-1"/>
    <property type="match status" value="1"/>
</dbReference>
<evidence type="ECO:0000259" key="7">
    <source>
        <dbReference type="Pfam" id="PF04085"/>
    </source>
</evidence>
<dbReference type="Pfam" id="PF04085">
    <property type="entry name" value="MreC"/>
    <property type="match status" value="1"/>
</dbReference>
<evidence type="ECO:0000313" key="8">
    <source>
        <dbReference type="EMBL" id="NVN41587.1"/>
    </source>
</evidence>
<sequence length="298" mass="31971">MIPLSIPLRQALGKLLLPLMIVLACLMIALGQADRPLAEHARMRVSDVLAPAYRLTRVPGVRARAILAELSTMGRMAQENARLRADNAEMRRWYQVAVTLANENEQLKASLHWIPDAVPTFVSGLAVRDAGGLYARAILLMVGGHNGAAIGDVAFDGNGLVGRVTEVGERSARVLLITDSSSRIPVQLASSHAEAIMAGDNTDHPRVIFYPQDNRPIEGERVLTGDRIDHVPAGLPIGTIHYPRPGQPVVQPLADLSRLGVVRLFDYGLSSVGSPQAPGRVARPPLPQPGLPPLLGRG</sequence>
<dbReference type="EMBL" id="JABXXR010000150">
    <property type="protein sequence ID" value="NVN41587.1"/>
    <property type="molecule type" value="Genomic_DNA"/>
</dbReference>
<evidence type="ECO:0000256" key="4">
    <source>
        <dbReference type="ARBA" id="ARBA00032089"/>
    </source>
</evidence>
<evidence type="ECO:0000256" key="5">
    <source>
        <dbReference type="PIRNR" id="PIRNR038471"/>
    </source>
</evidence>
<reference evidence="8 9" key="1">
    <citation type="submission" date="2020-06" db="EMBL/GenBank/DDBJ databases">
        <title>Description of novel acetic acid bacteria.</title>
        <authorList>
            <person name="Sombolestani A."/>
        </authorList>
    </citation>
    <scope>NUCLEOTIDE SEQUENCE [LARGE SCALE GENOMIC DNA]</scope>
    <source>
        <strain evidence="8 9">LMG 27010</strain>
    </source>
</reference>
<dbReference type="Gene3D" id="2.40.10.340">
    <property type="entry name" value="Rod shape-determining protein MreC, domain 1"/>
    <property type="match status" value="1"/>
</dbReference>
<feature type="region of interest" description="Disordered" evidence="6">
    <location>
        <begin position="274"/>
        <end position="298"/>
    </location>
</feature>
<dbReference type="Proteomes" id="UP000585665">
    <property type="component" value="Unassembled WGS sequence"/>
</dbReference>
<comment type="caution">
    <text evidence="8">The sequence shown here is derived from an EMBL/GenBank/DDBJ whole genome shotgun (WGS) entry which is preliminary data.</text>
</comment>
<evidence type="ECO:0000256" key="6">
    <source>
        <dbReference type="SAM" id="MobiDB-lite"/>
    </source>
</evidence>
<protein>
    <recommendedName>
        <fullName evidence="2 5">Cell shape-determining protein MreC</fullName>
    </recommendedName>
    <alternativeName>
        <fullName evidence="4 5">Cell shape protein MreC</fullName>
    </alternativeName>
</protein>
<dbReference type="GO" id="GO:0008360">
    <property type="term" value="P:regulation of cell shape"/>
    <property type="evidence" value="ECO:0007669"/>
    <property type="project" value="UniProtKB-KW"/>
</dbReference>
<dbReference type="PANTHER" id="PTHR34138:SF1">
    <property type="entry name" value="CELL SHAPE-DETERMINING PROTEIN MREC"/>
    <property type="match status" value="1"/>
</dbReference>
<dbReference type="PIRSF" id="PIRSF038471">
    <property type="entry name" value="MreC"/>
    <property type="match status" value="1"/>
</dbReference>
<keyword evidence="9" id="KW-1185">Reference proteome</keyword>
<keyword evidence="3 5" id="KW-0133">Cell shape</keyword>
<evidence type="ECO:0000256" key="1">
    <source>
        <dbReference type="ARBA" id="ARBA00009369"/>
    </source>
</evidence>
<dbReference type="RefSeq" id="WP_176614472.1">
    <property type="nucleotide sequence ID" value="NZ_JABXXR010000150.1"/>
</dbReference>